<dbReference type="GO" id="GO:0005737">
    <property type="term" value="C:cytoplasm"/>
    <property type="evidence" value="ECO:0007669"/>
    <property type="project" value="UniProtKB-ARBA"/>
</dbReference>
<dbReference type="PROSITE" id="PS00018">
    <property type="entry name" value="EF_HAND_1"/>
    <property type="match status" value="3"/>
</dbReference>
<evidence type="ECO:0000313" key="6">
    <source>
        <dbReference type="EMBL" id="KAK9723782.1"/>
    </source>
</evidence>
<dbReference type="SMART" id="SM00054">
    <property type="entry name" value="EFh"/>
    <property type="match status" value="3"/>
</dbReference>
<proteinExistence type="predicted"/>
<dbReference type="PANTHER" id="PTHR10891">
    <property type="entry name" value="EF-HAND CALCIUM-BINDING DOMAIN CONTAINING PROTEIN"/>
    <property type="match status" value="1"/>
</dbReference>
<evidence type="ECO:0000256" key="1">
    <source>
        <dbReference type="ARBA" id="ARBA00003291"/>
    </source>
</evidence>
<evidence type="ECO:0000256" key="2">
    <source>
        <dbReference type="ARBA" id="ARBA00022723"/>
    </source>
</evidence>
<feature type="domain" description="EF-hand" evidence="5">
    <location>
        <begin position="27"/>
        <end position="62"/>
    </location>
</feature>
<evidence type="ECO:0000259" key="5">
    <source>
        <dbReference type="PROSITE" id="PS50222"/>
    </source>
</evidence>
<keyword evidence="4" id="KW-0106">Calcium</keyword>
<dbReference type="InterPro" id="IPR002048">
    <property type="entry name" value="EF_hand_dom"/>
</dbReference>
<dbReference type="Gene3D" id="1.10.238.10">
    <property type="entry name" value="EF-hand"/>
    <property type="match status" value="2"/>
</dbReference>
<dbReference type="EMBL" id="JBDFQZ010000005">
    <property type="protein sequence ID" value="KAK9723782.1"/>
    <property type="molecule type" value="Genomic_DNA"/>
</dbReference>
<keyword evidence="7" id="KW-1185">Reference proteome</keyword>
<sequence length="201" mass="22708">MEVAPSKILSRKTSAIRKSFKLRSESLNSLRLRRVFDTFDKNGDDLISVEEITQALAVLGLEADTSEVNEIVSAFIKPGHEGLTYDDFVALHESLSDTFYECDRFDDDQKLEEGEDELVGDDDEVESDLSEAFKVFDEDGDGFICAQELKHVLEKLGFPEAQHELQNIQRMISSVDRNCDGQVDFFEFKHMMLSSVLVPSA</sequence>
<dbReference type="AlphaFoldDB" id="A0AAW1KQI8"/>
<accession>A0AAW1KQI8</accession>
<gene>
    <name evidence="6" type="ORF">RND81_05G024800</name>
</gene>
<organism evidence="6 7">
    <name type="scientific">Saponaria officinalis</name>
    <name type="common">Common soapwort</name>
    <name type="synonym">Lychnis saponaria</name>
    <dbReference type="NCBI Taxonomy" id="3572"/>
    <lineage>
        <taxon>Eukaryota</taxon>
        <taxon>Viridiplantae</taxon>
        <taxon>Streptophyta</taxon>
        <taxon>Embryophyta</taxon>
        <taxon>Tracheophyta</taxon>
        <taxon>Spermatophyta</taxon>
        <taxon>Magnoliopsida</taxon>
        <taxon>eudicotyledons</taxon>
        <taxon>Gunneridae</taxon>
        <taxon>Pentapetalae</taxon>
        <taxon>Caryophyllales</taxon>
        <taxon>Caryophyllaceae</taxon>
        <taxon>Caryophylleae</taxon>
        <taxon>Saponaria</taxon>
    </lineage>
</organism>
<dbReference type="InterPro" id="IPR011992">
    <property type="entry name" value="EF-hand-dom_pair"/>
</dbReference>
<dbReference type="InterPro" id="IPR039647">
    <property type="entry name" value="EF_hand_pair_protein_CML-like"/>
</dbReference>
<evidence type="ECO:0000256" key="3">
    <source>
        <dbReference type="ARBA" id="ARBA00022737"/>
    </source>
</evidence>
<dbReference type="GO" id="GO:0005509">
    <property type="term" value="F:calcium ion binding"/>
    <property type="evidence" value="ECO:0007669"/>
    <property type="project" value="InterPro"/>
</dbReference>
<dbReference type="PROSITE" id="PS50222">
    <property type="entry name" value="EF_HAND_2"/>
    <property type="match status" value="3"/>
</dbReference>
<reference evidence="6" key="1">
    <citation type="submission" date="2024-03" db="EMBL/GenBank/DDBJ databases">
        <title>WGS assembly of Saponaria officinalis var. Norfolk2.</title>
        <authorList>
            <person name="Jenkins J."/>
            <person name="Shu S."/>
            <person name="Grimwood J."/>
            <person name="Barry K."/>
            <person name="Goodstein D."/>
            <person name="Schmutz J."/>
            <person name="Leebens-Mack J."/>
            <person name="Osbourn A."/>
        </authorList>
    </citation>
    <scope>NUCLEOTIDE SEQUENCE [LARGE SCALE GENOMIC DNA]</scope>
    <source>
        <strain evidence="6">JIC</strain>
    </source>
</reference>
<name>A0AAW1KQI8_SAPOF</name>
<dbReference type="CDD" id="cd00051">
    <property type="entry name" value="EFh"/>
    <property type="match status" value="1"/>
</dbReference>
<protein>
    <recommendedName>
        <fullName evidence="5">EF-hand domain-containing protein</fullName>
    </recommendedName>
</protein>
<dbReference type="Pfam" id="PF13499">
    <property type="entry name" value="EF-hand_7"/>
    <property type="match status" value="2"/>
</dbReference>
<feature type="domain" description="EF-hand" evidence="5">
    <location>
        <begin position="124"/>
        <end position="159"/>
    </location>
</feature>
<dbReference type="SUPFAM" id="SSF47473">
    <property type="entry name" value="EF-hand"/>
    <property type="match status" value="1"/>
</dbReference>
<feature type="domain" description="EF-hand" evidence="5">
    <location>
        <begin position="163"/>
        <end position="198"/>
    </location>
</feature>
<keyword evidence="2" id="KW-0479">Metal-binding</keyword>
<dbReference type="InterPro" id="IPR018247">
    <property type="entry name" value="EF_Hand_1_Ca_BS"/>
</dbReference>
<evidence type="ECO:0000256" key="4">
    <source>
        <dbReference type="ARBA" id="ARBA00022837"/>
    </source>
</evidence>
<comment type="function">
    <text evidence="1">Potential calcium sensor.</text>
</comment>
<dbReference type="FunFam" id="1.10.238.10:FF:000089">
    <property type="entry name" value="calmodulin-like protein 3"/>
    <property type="match status" value="1"/>
</dbReference>
<evidence type="ECO:0000313" key="7">
    <source>
        <dbReference type="Proteomes" id="UP001443914"/>
    </source>
</evidence>
<comment type="caution">
    <text evidence="6">The sequence shown here is derived from an EMBL/GenBank/DDBJ whole genome shotgun (WGS) entry which is preliminary data.</text>
</comment>
<dbReference type="Proteomes" id="UP001443914">
    <property type="component" value="Unassembled WGS sequence"/>
</dbReference>
<keyword evidence="3" id="KW-0677">Repeat</keyword>